<dbReference type="InterPro" id="IPR018584">
    <property type="entry name" value="GT87"/>
</dbReference>
<accession>A0A1H8INA2</accession>
<feature type="transmembrane region" description="Helical" evidence="9">
    <location>
        <begin position="122"/>
        <end position="140"/>
    </location>
</feature>
<feature type="transmembrane region" description="Helical" evidence="9">
    <location>
        <begin position="193"/>
        <end position="211"/>
    </location>
</feature>
<feature type="transmembrane region" description="Helical" evidence="9">
    <location>
        <begin position="262"/>
        <end position="283"/>
    </location>
</feature>
<keyword evidence="3" id="KW-0808">Transferase</keyword>
<gene>
    <name evidence="10" type="ORF">SAMN05216267_1008191</name>
</gene>
<feature type="transmembrane region" description="Helical" evidence="9">
    <location>
        <begin position="87"/>
        <end position="110"/>
    </location>
</feature>
<protein>
    <recommendedName>
        <fullName evidence="12">DUF2029 domain-containing protein</fullName>
    </recommendedName>
</protein>
<reference evidence="10 11" key="1">
    <citation type="submission" date="2016-10" db="EMBL/GenBank/DDBJ databases">
        <authorList>
            <person name="de Groot N.N."/>
        </authorList>
    </citation>
    <scope>NUCLEOTIDE SEQUENCE [LARGE SCALE GENOMIC DNA]</scope>
    <source>
        <strain evidence="10 11">CGMCC 4.2026</strain>
    </source>
</reference>
<evidence type="ECO:0000256" key="1">
    <source>
        <dbReference type="ARBA" id="ARBA00004651"/>
    </source>
</evidence>
<keyword evidence="6 9" id="KW-0472">Membrane</keyword>
<organism evidence="10 11">
    <name type="scientific">Actinacidiphila rubida</name>
    <dbReference type="NCBI Taxonomy" id="310780"/>
    <lineage>
        <taxon>Bacteria</taxon>
        <taxon>Bacillati</taxon>
        <taxon>Actinomycetota</taxon>
        <taxon>Actinomycetes</taxon>
        <taxon>Kitasatosporales</taxon>
        <taxon>Streptomycetaceae</taxon>
        <taxon>Actinacidiphila</taxon>
    </lineage>
</organism>
<evidence type="ECO:0008006" key="12">
    <source>
        <dbReference type="Google" id="ProtNLM"/>
    </source>
</evidence>
<evidence type="ECO:0000313" key="10">
    <source>
        <dbReference type="EMBL" id="SEN70430.1"/>
    </source>
</evidence>
<keyword evidence="4 9" id="KW-0812">Transmembrane</keyword>
<feature type="region of interest" description="Disordered" evidence="8">
    <location>
        <begin position="396"/>
        <end position="419"/>
    </location>
</feature>
<evidence type="ECO:0000313" key="11">
    <source>
        <dbReference type="Proteomes" id="UP000181951"/>
    </source>
</evidence>
<dbReference type="InterPro" id="IPR016570">
    <property type="entry name" value="UCP010361"/>
</dbReference>
<feature type="transmembrane region" description="Helical" evidence="9">
    <location>
        <begin position="160"/>
        <end position="181"/>
    </location>
</feature>
<evidence type="ECO:0000256" key="3">
    <source>
        <dbReference type="ARBA" id="ARBA00022679"/>
    </source>
</evidence>
<evidence type="ECO:0000256" key="7">
    <source>
        <dbReference type="ARBA" id="ARBA00024033"/>
    </source>
</evidence>
<dbReference type="STRING" id="310780.SAMN05216267_1008191"/>
<evidence type="ECO:0000256" key="6">
    <source>
        <dbReference type="ARBA" id="ARBA00023136"/>
    </source>
</evidence>
<dbReference type="AlphaFoldDB" id="A0A1H8INA2"/>
<evidence type="ECO:0000256" key="8">
    <source>
        <dbReference type="SAM" id="MobiDB-lite"/>
    </source>
</evidence>
<keyword evidence="2" id="KW-1003">Cell membrane</keyword>
<evidence type="ECO:0000256" key="9">
    <source>
        <dbReference type="SAM" id="Phobius"/>
    </source>
</evidence>
<comment type="subcellular location">
    <subcellularLocation>
        <location evidence="1">Cell membrane</location>
        <topology evidence="1">Multi-pass membrane protein</topology>
    </subcellularLocation>
</comment>
<evidence type="ECO:0000256" key="2">
    <source>
        <dbReference type="ARBA" id="ARBA00022475"/>
    </source>
</evidence>
<keyword evidence="11" id="KW-1185">Reference proteome</keyword>
<dbReference type="Proteomes" id="UP000181951">
    <property type="component" value="Unassembled WGS sequence"/>
</dbReference>
<dbReference type="Pfam" id="PF09594">
    <property type="entry name" value="GT87"/>
    <property type="match status" value="1"/>
</dbReference>
<comment type="similarity">
    <text evidence="7">Belongs to the glycosyltransferase 87 family.</text>
</comment>
<proteinExistence type="inferred from homology"/>
<name>A0A1H8INA2_9ACTN</name>
<dbReference type="PIRSF" id="PIRSF010361">
    <property type="entry name" value="UCP010361"/>
    <property type="match status" value="1"/>
</dbReference>
<sequence>MMHTVTKPRIGGPGGAVAAWAATRAALLVFVFQVVRFPGQVVVHDVEDIYRGWYPVLRTGAFPAHDVAWQYPPGAAVPLLAPGGLPFLGYASAFFVLALLADAVVLGALLRDARHSGRMAGVWVWIGGTTLLGPIVYARYDVMVTAVAVPALLALRRRPALAGALAGFGGLLKLWPLLVLIGAPTSRTLRRSWAAAAATVAVLLGLSAALMRNSMSFLAFQQHRGTEVESLGAMVFHVARHLGWHGRVEMHYGSMEFLGPHVHLVSAAALGLSVLGVCWLAWWRLRARRFTAATPYDAAFTALLVFTTTSRVISPQYMVWLVGAGAVCAAARGTVLRLPLLLTLAAALFTTLEFPPFFSHVTAGDAWGLLLLGTRNALLVTASVMSCRRLWAATVPARTPGPTRPEPAEPDPRSTVLTP</sequence>
<evidence type="ECO:0000256" key="4">
    <source>
        <dbReference type="ARBA" id="ARBA00022692"/>
    </source>
</evidence>
<dbReference type="GO" id="GO:0016758">
    <property type="term" value="F:hexosyltransferase activity"/>
    <property type="evidence" value="ECO:0007669"/>
    <property type="project" value="InterPro"/>
</dbReference>
<feature type="transmembrane region" description="Helical" evidence="9">
    <location>
        <begin position="319"/>
        <end position="349"/>
    </location>
</feature>
<dbReference type="EMBL" id="FODD01000008">
    <property type="protein sequence ID" value="SEN70430.1"/>
    <property type="molecule type" value="Genomic_DNA"/>
</dbReference>
<keyword evidence="5 9" id="KW-1133">Transmembrane helix</keyword>
<feature type="transmembrane region" description="Helical" evidence="9">
    <location>
        <begin position="12"/>
        <end position="35"/>
    </location>
</feature>
<evidence type="ECO:0000256" key="5">
    <source>
        <dbReference type="ARBA" id="ARBA00022989"/>
    </source>
</evidence>
<dbReference type="GO" id="GO:0005886">
    <property type="term" value="C:plasma membrane"/>
    <property type="evidence" value="ECO:0007669"/>
    <property type="project" value="UniProtKB-SubCell"/>
</dbReference>